<organism evidence="2">
    <name type="scientific">Ixodes ricinus</name>
    <name type="common">Common tick</name>
    <name type="synonym">Acarus ricinus</name>
    <dbReference type="NCBI Taxonomy" id="34613"/>
    <lineage>
        <taxon>Eukaryota</taxon>
        <taxon>Metazoa</taxon>
        <taxon>Ecdysozoa</taxon>
        <taxon>Arthropoda</taxon>
        <taxon>Chelicerata</taxon>
        <taxon>Arachnida</taxon>
        <taxon>Acari</taxon>
        <taxon>Parasitiformes</taxon>
        <taxon>Ixodida</taxon>
        <taxon>Ixodoidea</taxon>
        <taxon>Ixodidae</taxon>
        <taxon>Ixodinae</taxon>
        <taxon>Ixodes</taxon>
    </lineage>
</organism>
<feature type="transmembrane region" description="Helical" evidence="1">
    <location>
        <begin position="134"/>
        <end position="160"/>
    </location>
</feature>
<proteinExistence type="predicted"/>
<accession>A0A147BE76</accession>
<feature type="transmembrane region" description="Helical" evidence="1">
    <location>
        <begin position="187"/>
        <end position="206"/>
    </location>
</feature>
<feature type="non-terminal residue" evidence="2">
    <location>
        <position position="230"/>
    </location>
</feature>
<keyword evidence="1" id="KW-0812">Transmembrane</keyword>
<sequence>MRPGFAFRRRRIVGVSILAGGRFLRGCFARRERLVCIFGYLFFANRLLQEVSVKSSQVLLLCYVHHVFDPLPAHLLLLLLLHLLHLLAVSLGDVGLLVCKHLPLLVPLLLDLALHPTVSLLLPVLGRLQQLLDVAWLAVLLGLLLLFLLVPFEVVVHLIILEDRWVFLHGLLELELGLHFLQVPHRLLFDGLFNGCSVVLIVAVIVKDGGLCNCWLVEFPWQDQSVLLGG</sequence>
<feature type="transmembrane region" description="Helical" evidence="1">
    <location>
        <begin position="75"/>
        <end position="98"/>
    </location>
</feature>
<reference evidence="2" key="1">
    <citation type="journal article" date="2018" name="PLoS Negl. Trop. Dis.">
        <title>Sialome diversity of ticks revealed by RNAseq of single tick salivary glands.</title>
        <authorList>
            <person name="Perner J."/>
            <person name="Kropackova S."/>
            <person name="Kopacek P."/>
            <person name="Ribeiro J.M."/>
        </authorList>
    </citation>
    <scope>NUCLEOTIDE SEQUENCE</scope>
    <source>
        <strain evidence="2">Siblings of single egg batch collected in Ceske Budejovice</strain>
        <tissue evidence="2">Salivary glands</tissue>
    </source>
</reference>
<feature type="transmembrane region" description="Helical" evidence="1">
    <location>
        <begin position="104"/>
        <end position="122"/>
    </location>
</feature>
<evidence type="ECO:0000256" key="1">
    <source>
        <dbReference type="SAM" id="Phobius"/>
    </source>
</evidence>
<dbReference type="AlphaFoldDB" id="A0A147BE76"/>
<protein>
    <submittedName>
        <fullName evidence="2">Uncharacterized protein</fullName>
    </submittedName>
</protein>
<keyword evidence="1" id="KW-1133">Transmembrane helix</keyword>
<keyword evidence="1" id="KW-0472">Membrane</keyword>
<dbReference type="EMBL" id="GEGO01006318">
    <property type="protein sequence ID" value="JAR89086.1"/>
    <property type="molecule type" value="Transcribed_RNA"/>
</dbReference>
<evidence type="ECO:0000313" key="2">
    <source>
        <dbReference type="EMBL" id="JAR89086.1"/>
    </source>
</evidence>
<name>A0A147BE76_IXORI</name>